<dbReference type="InterPro" id="IPR032466">
    <property type="entry name" value="Metal_Hydrolase"/>
</dbReference>
<dbReference type="InterPro" id="IPR006680">
    <property type="entry name" value="Amidohydro-rel"/>
</dbReference>
<dbReference type="GO" id="GO:0016831">
    <property type="term" value="F:carboxy-lyase activity"/>
    <property type="evidence" value="ECO:0007669"/>
    <property type="project" value="InterPro"/>
</dbReference>
<dbReference type="PANTHER" id="PTHR21240">
    <property type="entry name" value="2-AMINO-3-CARBOXYLMUCONATE-6-SEMIALDEHYDE DECARBOXYLASE"/>
    <property type="match status" value="1"/>
</dbReference>
<dbReference type="GO" id="GO:0019748">
    <property type="term" value="P:secondary metabolic process"/>
    <property type="evidence" value="ECO:0007669"/>
    <property type="project" value="TreeGrafter"/>
</dbReference>
<name>I8TAM9_9GAMM</name>
<dbReference type="Proteomes" id="UP000003704">
    <property type="component" value="Unassembled WGS sequence"/>
</dbReference>
<keyword evidence="1" id="KW-0456">Lyase</keyword>
<comment type="caution">
    <text evidence="3">The sequence shown here is derived from an EMBL/GenBank/DDBJ whole genome shotgun (WGS) entry which is preliminary data.</text>
</comment>
<dbReference type="InterPro" id="IPR032465">
    <property type="entry name" value="ACMSD"/>
</dbReference>
<evidence type="ECO:0000256" key="1">
    <source>
        <dbReference type="ARBA" id="ARBA00023239"/>
    </source>
</evidence>
<proteinExistence type="predicted"/>
<protein>
    <recommendedName>
        <fullName evidence="2">Amidohydrolase-related domain-containing protein</fullName>
    </recommendedName>
</protein>
<accession>I8TAM9</accession>
<reference evidence="3 4" key="1">
    <citation type="journal article" date="2012" name="J. Bacteriol.">
        <title>Genome Sequence of n-Alkane-Degrading Hydrocarboniphaga effusa Strain AP103T (ATCC BAA-332T).</title>
        <authorList>
            <person name="Chang H.K."/>
            <person name="Zylstra G.J."/>
            <person name="Chae J.C."/>
        </authorList>
    </citation>
    <scope>NUCLEOTIDE SEQUENCE [LARGE SCALE GENOMIC DNA]</scope>
    <source>
        <strain evidence="3 4">AP103</strain>
    </source>
</reference>
<evidence type="ECO:0000313" key="3">
    <source>
        <dbReference type="EMBL" id="EIT70790.1"/>
    </source>
</evidence>
<dbReference type="STRING" id="1172194.WQQ_09270"/>
<dbReference type="PANTHER" id="PTHR21240:SF28">
    <property type="entry name" value="ISO-OROTATE DECARBOXYLASE (EUROFUNG)"/>
    <property type="match status" value="1"/>
</dbReference>
<dbReference type="GO" id="GO:0005737">
    <property type="term" value="C:cytoplasm"/>
    <property type="evidence" value="ECO:0007669"/>
    <property type="project" value="TreeGrafter"/>
</dbReference>
<organism evidence="3 4">
    <name type="scientific">Hydrocarboniphaga effusa AP103</name>
    <dbReference type="NCBI Taxonomy" id="1172194"/>
    <lineage>
        <taxon>Bacteria</taxon>
        <taxon>Pseudomonadati</taxon>
        <taxon>Pseudomonadota</taxon>
        <taxon>Gammaproteobacteria</taxon>
        <taxon>Nevskiales</taxon>
        <taxon>Nevskiaceae</taxon>
        <taxon>Hydrocarboniphaga</taxon>
    </lineage>
</organism>
<dbReference type="GO" id="GO:0016787">
    <property type="term" value="F:hydrolase activity"/>
    <property type="evidence" value="ECO:0007669"/>
    <property type="project" value="InterPro"/>
</dbReference>
<evidence type="ECO:0000259" key="2">
    <source>
        <dbReference type="Pfam" id="PF04909"/>
    </source>
</evidence>
<dbReference type="Gene3D" id="3.20.20.140">
    <property type="entry name" value="Metal-dependent hydrolases"/>
    <property type="match status" value="1"/>
</dbReference>
<dbReference type="EMBL" id="AKGD01000001">
    <property type="protein sequence ID" value="EIT70790.1"/>
    <property type="molecule type" value="Genomic_DNA"/>
</dbReference>
<dbReference type="SUPFAM" id="SSF51556">
    <property type="entry name" value="Metallo-dependent hydrolases"/>
    <property type="match status" value="1"/>
</dbReference>
<dbReference type="RefSeq" id="WP_007183883.1">
    <property type="nucleotide sequence ID" value="NZ_AKGD01000001.1"/>
</dbReference>
<evidence type="ECO:0000313" key="4">
    <source>
        <dbReference type="Proteomes" id="UP000003704"/>
    </source>
</evidence>
<sequence length="375" mass="41139">MGDFVFSMDAHVIEPKTLFAERLPQAMKDRGPRTEKKDGFLNIICDNKIVHRMNMGDGYHGQERHGGVLPDLNPRLKDMAQDGIDAEVIYPTAGGVPYLVEDPELKLACVQIYNDWCLETFKPHPNRFVPTALLPLAPGTVAQAVAELERCVKMGYRSALVPCVLPEGLKYNSAELDPLWAVAQEAGIPISWHVGTGSSPVYERGPGGAVINYVEVGNSAQRAVFQMVCGGTLDRFPNLQMVTVEAGASWLAFLCERMDEVYNAHQFYVKPKLSMMPSEFVKRQVSCTFQFDRACILSRSVTGVRPLMWAADYPHLEGTFPHSKKVIDGIFDGIEISAEDRAAILGGNAARLYKVDIAKSKADSAAMAAKFAAAA</sequence>
<keyword evidence="4" id="KW-1185">Reference proteome</keyword>
<gene>
    <name evidence="3" type="ORF">WQQ_09270</name>
</gene>
<feature type="domain" description="Amidohydrolase-related" evidence="2">
    <location>
        <begin position="74"/>
        <end position="354"/>
    </location>
</feature>
<dbReference type="Pfam" id="PF04909">
    <property type="entry name" value="Amidohydro_2"/>
    <property type="match status" value="1"/>
</dbReference>
<dbReference type="AlphaFoldDB" id="I8TAM9"/>